<evidence type="ECO:0000313" key="3">
    <source>
        <dbReference type="Proteomes" id="UP000193827"/>
    </source>
</evidence>
<organism evidence="2 3">
    <name type="scientific">Roseovarius litorisediminis</name>
    <dbReference type="NCBI Taxonomy" id="1312363"/>
    <lineage>
        <taxon>Bacteria</taxon>
        <taxon>Pseudomonadati</taxon>
        <taxon>Pseudomonadota</taxon>
        <taxon>Alphaproteobacteria</taxon>
        <taxon>Rhodobacterales</taxon>
        <taxon>Roseobacteraceae</taxon>
        <taxon>Roseovarius</taxon>
    </lineage>
</organism>
<name>A0A1Y5TKS4_9RHOB</name>
<dbReference type="OrthoDB" id="193051at2"/>
<proteinExistence type="predicted"/>
<evidence type="ECO:0008006" key="4">
    <source>
        <dbReference type="Google" id="ProtNLM"/>
    </source>
</evidence>
<feature type="transmembrane region" description="Helical" evidence="1">
    <location>
        <begin position="134"/>
        <end position="155"/>
    </location>
</feature>
<dbReference type="RefSeq" id="WP_085893783.1">
    <property type="nucleotide sequence ID" value="NZ_FWFL01000011.1"/>
</dbReference>
<dbReference type="AlphaFoldDB" id="A0A1Y5TKS4"/>
<protein>
    <recommendedName>
        <fullName evidence="4">DUF2937 domain-containing protein</fullName>
    </recommendedName>
</protein>
<evidence type="ECO:0000313" key="2">
    <source>
        <dbReference type="EMBL" id="SLN64330.1"/>
    </source>
</evidence>
<keyword evidence="1" id="KW-0812">Transmembrane</keyword>
<gene>
    <name evidence="2" type="ORF">PEL8287_03538</name>
</gene>
<dbReference type="EMBL" id="FWFL01000011">
    <property type="protein sequence ID" value="SLN64330.1"/>
    <property type="molecule type" value="Genomic_DNA"/>
</dbReference>
<accession>A0A1Y5TKS4</accession>
<dbReference type="Proteomes" id="UP000193827">
    <property type="component" value="Unassembled WGS sequence"/>
</dbReference>
<keyword evidence="1" id="KW-0472">Membrane</keyword>
<keyword evidence="3" id="KW-1185">Reference proteome</keyword>
<dbReference type="InterPro" id="IPR022584">
    <property type="entry name" value="DUF2937"/>
</dbReference>
<reference evidence="2 3" key="1">
    <citation type="submission" date="2017-03" db="EMBL/GenBank/DDBJ databases">
        <authorList>
            <person name="Afonso C.L."/>
            <person name="Miller P.J."/>
            <person name="Scott M.A."/>
            <person name="Spackman E."/>
            <person name="Goraichik I."/>
            <person name="Dimitrov K.M."/>
            <person name="Suarez D.L."/>
            <person name="Swayne D.E."/>
        </authorList>
    </citation>
    <scope>NUCLEOTIDE SEQUENCE [LARGE SCALE GENOMIC DNA]</scope>
    <source>
        <strain evidence="2 3">CECT 8287</strain>
    </source>
</reference>
<dbReference type="Pfam" id="PF11157">
    <property type="entry name" value="DUF2937"/>
    <property type="match status" value="1"/>
</dbReference>
<evidence type="ECO:0000256" key="1">
    <source>
        <dbReference type="SAM" id="Phobius"/>
    </source>
</evidence>
<keyword evidence="1" id="KW-1133">Transmembrane helix</keyword>
<sequence>MFIKVLALAGGLAGAAGLSQFPEYSQQYMQRLSGAVDELSHVVARFDADAESLGLSRDTAMEDLRQGGKMAQAQALSMGYVLERYDRLTNDLEVLKGSAMADKVLNFWRFTDSGVARQALSDFQPAVPLTPQGLGLAAVGYLTGYGVLSILLGGLARLFRRRRAEGHPA</sequence>